<dbReference type="AlphaFoldDB" id="A0A0J6CAQ7"/>
<sequence>APKDWTIRPYYEHYFEDHSQMFGEYGWKDCLAGAEITFPKNPVIGSFVYEYISTKDQTGPVYWDHTPEIPEQVSGADNYYNHGIYTGWQHWGMGIGNPLVMSPIYNNDGEIVFKSNRLQGHHFGIMGTPCADLQYRVLLSVTHNWGTYGVPFYEIKKNGNALVELTYTPHQLKGWDFTGSLGVDRGGMLGKSVGGMLTIRKTGWI</sequence>
<comment type="caution">
    <text evidence="1">The sequence shown here is derived from an EMBL/GenBank/DDBJ whole genome shotgun (WGS) entry which is preliminary data.</text>
</comment>
<reference evidence="1 2" key="1">
    <citation type="submission" date="2015-06" db="EMBL/GenBank/DDBJ databases">
        <title>Draft Genome Sequence of Parabacteroides goldsteinii with Putative Novel Metallo-Beta-Lactamases Isolated from a Blood Culture from a Human Patient.</title>
        <authorList>
            <person name="Krogh T.J."/>
            <person name="Agergaard C.N."/>
            <person name="Moller-Jensen J."/>
            <person name="Justesen U.S."/>
        </authorList>
    </citation>
    <scope>NUCLEOTIDE SEQUENCE [LARGE SCALE GENOMIC DNA]</scope>
    <source>
        <strain evidence="1 2">910340</strain>
    </source>
</reference>
<protein>
    <submittedName>
        <fullName evidence="1">Uncharacterized protein</fullName>
    </submittedName>
</protein>
<dbReference type="InterPro" id="IPR038636">
    <property type="entry name" value="Wzi_sf"/>
</dbReference>
<feature type="non-terminal residue" evidence="1">
    <location>
        <position position="1"/>
    </location>
</feature>
<gene>
    <name evidence="1" type="ORF">ACM15_27370</name>
</gene>
<evidence type="ECO:0000313" key="2">
    <source>
        <dbReference type="Proteomes" id="UP000036166"/>
    </source>
</evidence>
<name>A0A0J6CAQ7_9BACT</name>
<evidence type="ECO:0000313" key="1">
    <source>
        <dbReference type="EMBL" id="KMM30550.1"/>
    </source>
</evidence>
<dbReference type="Proteomes" id="UP000036166">
    <property type="component" value="Unassembled WGS sequence"/>
</dbReference>
<proteinExistence type="predicted"/>
<dbReference type="EMBL" id="LFJV01000221">
    <property type="protein sequence ID" value="KMM30550.1"/>
    <property type="molecule type" value="Genomic_DNA"/>
</dbReference>
<dbReference type="Gene3D" id="2.40.160.130">
    <property type="entry name" value="Capsule assembly protein Wzi"/>
    <property type="match status" value="1"/>
</dbReference>
<organism evidence="1 2">
    <name type="scientific">Parabacteroides goldsteinii</name>
    <dbReference type="NCBI Taxonomy" id="328812"/>
    <lineage>
        <taxon>Bacteria</taxon>
        <taxon>Pseudomonadati</taxon>
        <taxon>Bacteroidota</taxon>
        <taxon>Bacteroidia</taxon>
        <taxon>Bacteroidales</taxon>
        <taxon>Tannerellaceae</taxon>
        <taxon>Parabacteroides</taxon>
    </lineage>
</organism>
<accession>A0A0J6CAQ7</accession>
<dbReference type="PATRIC" id="fig|328812.4.peg.2231"/>